<dbReference type="EMBL" id="AZFX01000094">
    <property type="protein sequence ID" value="KRM08028.1"/>
    <property type="molecule type" value="Genomic_DNA"/>
</dbReference>
<proteinExistence type="inferred from homology"/>
<dbReference type="Proteomes" id="UP000051315">
    <property type="component" value="Unassembled WGS sequence"/>
</dbReference>
<dbReference type="PATRIC" id="fig|1423735.3.peg.733"/>
<evidence type="ECO:0000256" key="6">
    <source>
        <dbReference type="SAM" id="Phobius"/>
    </source>
</evidence>
<feature type="transmembrane region" description="Helical" evidence="6">
    <location>
        <begin position="90"/>
        <end position="112"/>
    </location>
</feature>
<comment type="similarity">
    <text evidence="2">Belongs to the GtrA family.</text>
</comment>
<organism evidence="8 9">
    <name type="scientific">Lapidilactobacillus concavus DSM 17758</name>
    <dbReference type="NCBI Taxonomy" id="1423735"/>
    <lineage>
        <taxon>Bacteria</taxon>
        <taxon>Bacillati</taxon>
        <taxon>Bacillota</taxon>
        <taxon>Bacilli</taxon>
        <taxon>Lactobacillales</taxon>
        <taxon>Lactobacillaceae</taxon>
        <taxon>Lapidilactobacillus</taxon>
    </lineage>
</organism>
<feature type="transmembrane region" description="Helical" evidence="6">
    <location>
        <begin position="49"/>
        <end position="69"/>
    </location>
</feature>
<comment type="subcellular location">
    <subcellularLocation>
        <location evidence="1">Membrane</location>
        <topology evidence="1">Multi-pass membrane protein</topology>
    </subcellularLocation>
</comment>
<keyword evidence="5 6" id="KW-0472">Membrane</keyword>
<accession>A0A0R1W164</accession>
<comment type="caution">
    <text evidence="8">The sequence shown here is derived from an EMBL/GenBank/DDBJ whole genome shotgun (WGS) entry which is preliminary data.</text>
</comment>
<evidence type="ECO:0000259" key="7">
    <source>
        <dbReference type="Pfam" id="PF04138"/>
    </source>
</evidence>
<evidence type="ECO:0000313" key="9">
    <source>
        <dbReference type="Proteomes" id="UP000051315"/>
    </source>
</evidence>
<sequence>MAKLMKRYRSFRNFLEKHDWWAVFMYLFYGGWTTVVNIVVFYVSHQGLALNWQLSNTLAWILSVLFAFVTNKLWVFHSKTEGFGQLSWEFAKFIVARLVSYGIDMGSMFIMIDLMHTNTLISKIITQIIVVIANYFFSKIFIFKRV</sequence>
<evidence type="ECO:0000256" key="4">
    <source>
        <dbReference type="ARBA" id="ARBA00022989"/>
    </source>
</evidence>
<keyword evidence="4 6" id="KW-1133">Transmembrane helix</keyword>
<evidence type="ECO:0000256" key="3">
    <source>
        <dbReference type="ARBA" id="ARBA00022692"/>
    </source>
</evidence>
<keyword evidence="3 6" id="KW-0812">Transmembrane</keyword>
<name>A0A0R1W164_9LACO</name>
<evidence type="ECO:0000256" key="1">
    <source>
        <dbReference type="ARBA" id="ARBA00004141"/>
    </source>
</evidence>
<feature type="domain" description="GtrA/DPMS transmembrane" evidence="7">
    <location>
        <begin position="26"/>
        <end position="143"/>
    </location>
</feature>
<reference evidence="8 9" key="1">
    <citation type="journal article" date="2015" name="Genome Announc.">
        <title>Expanding the biotechnology potential of lactobacilli through comparative genomics of 213 strains and associated genera.</title>
        <authorList>
            <person name="Sun Z."/>
            <person name="Harris H.M."/>
            <person name="McCann A."/>
            <person name="Guo C."/>
            <person name="Argimon S."/>
            <person name="Zhang W."/>
            <person name="Yang X."/>
            <person name="Jeffery I.B."/>
            <person name="Cooney J.C."/>
            <person name="Kagawa T.F."/>
            <person name="Liu W."/>
            <person name="Song Y."/>
            <person name="Salvetti E."/>
            <person name="Wrobel A."/>
            <person name="Rasinkangas P."/>
            <person name="Parkhill J."/>
            <person name="Rea M.C."/>
            <person name="O'Sullivan O."/>
            <person name="Ritari J."/>
            <person name="Douillard F.P."/>
            <person name="Paul Ross R."/>
            <person name="Yang R."/>
            <person name="Briner A.E."/>
            <person name="Felis G.E."/>
            <person name="de Vos W.M."/>
            <person name="Barrangou R."/>
            <person name="Klaenhammer T.R."/>
            <person name="Caufield P.W."/>
            <person name="Cui Y."/>
            <person name="Zhang H."/>
            <person name="O'Toole P.W."/>
        </authorList>
    </citation>
    <scope>NUCLEOTIDE SEQUENCE [LARGE SCALE GENOMIC DNA]</scope>
    <source>
        <strain evidence="8 9">DSM 17758</strain>
    </source>
</reference>
<dbReference type="GO" id="GO:0000271">
    <property type="term" value="P:polysaccharide biosynthetic process"/>
    <property type="evidence" value="ECO:0007669"/>
    <property type="project" value="InterPro"/>
</dbReference>
<dbReference type="GO" id="GO:0005886">
    <property type="term" value="C:plasma membrane"/>
    <property type="evidence" value="ECO:0007669"/>
    <property type="project" value="TreeGrafter"/>
</dbReference>
<dbReference type="STRING" id="1423735.FC15_GL000699"/>
<dbReference type="AlphaFoldDB" id="A0A0R1W164"/>
<gene>
    <name evidence="8" type="ORF">FC15_GL000699</name>
</gene>
<evidence type="ECO:0000256" key="5">
    <source>
        <dbReference type="ARBA" id="ARBA00023136"/>
    </source>
</evidence>
<dbReference type="InterPro" id="IPR051401">
    <property type="entry name" value="GtrA_CellWall_Glycosyl"/>
</dbReference>
<keyword evidence="9" id="KW-1185">Reference proteome</keyword>
<dbReference type="PANTHER" id="PTHR38459">
    <property type="entry name" value="PROPHAGE BACTOPRENOL-LINKED GLUCOSE TRANSLOCASE HOMOLOG"/>
    <property type="match status" value="1"/>
</dbReference>
<dbReference type="InterPro" id="IPR007267">
    <property type="entry name" value="GtrA_DPMS_TM"/>
</dbReference>
<evidence type="ECO:0000313" key="8">
    <source>
        <dbReference type="EMBL" id="KRM08028.1"/>
    </source>
</evidence>
<dbReference type="PANTHER" id="PTHR38459:SF5">
    <property type="entry name" value="CELL WALL TEICHOIC ACID GLYCOSYLATION PROTEIN GTCA"/>
    <property type="match status" value="1"/>
</dbReference>
<dbReference type="Pfam" id="PF04138">
    <property type="entry name" value="GtrA_DPMS_TM"/>
    <property type="match status" value="1"/>
</dbReference>
<feature type="transmembrane region" description="Helical" evidence="6">
    <location>
        <begin position="20"/>
        <end position="43"/>
    </location>
</feature>
<feature type="transmembrane region" description="Helical" evidence="6">
    <location>
        <begin position="124"/>
        <end position="143"/>
    </location>
</feature>
<evidence type="ECO:0000256" key="2">
    <source>
        <dbReference type="ARBA" id="ARBA00009399"/>
    </source>
</evidence>
<protein>
    <recommendedName>
        <fullName evidence="7">GtrA/DPMS transmembrane domain-containing protein</fullName>
    </recommendedName>
</protein>